<keyword evidence="1" id="KW-0560">Oxidoreductase</keyword>
<dbReference type="RefSeq" id="WP_084905276.1">
    <property type="nucleotide sequence ID" value="NZ_CP020737.1"/>
</dbReference>
<evidence type="ECO:0000256" key="1">
    <source>
        <dbReference type="ARBA" id="ARBA00023002"/>
    </source>
</evidence>
<dbReference type="Proteomes" id="UP000217994">
    <property type="component" value="Unassembled WGS sequence"/>
</dbReference>
<dbReference type="GeneID" id="69005784"/>
<dbReference type="PANTHER" id="PTHR13847:SF289">
    <property type="entry name" value="GLYCINE OXIDASE"/>
    <property type="match status" value="1"/>
</dbReference>
<evidence type="ECO:0000313" key="3">
    <source>
        <dbReference type="EMBL" id="PCE31646.1"/>
    </source>
</evidence>
<organism evidence="3 4">
    <name type="scientific">Burkholderia ubonensis subsp. mesacidophila</name>
    <dbReference type="NCBI Taxonomy" id="265293"/>
    <lineage>
        <taxon>Bacteria</taxon>
        <taxon>Pseudomonadati</taxon>
        <taxon>Pseudomonadota</taxon>
        <taxon>Betaproteobacteria</taxon>
        <taxon>Burkholderiales</taxon>
        <taxon>Burkholderiaceae</taxon>
        <taxon>Burkholderia</taxon>
        <taxon>Burkholderia cepacia complex</taxon>
    </lineage>
</organism>
<dbReference type="PANTHER" id="PTHR13847">
    <property type="entry name" value="SARCOSINE DEHYDROGENASE-RELATED"/>
    <property type="match status" value="1"/>
</dbReference>
<evidence type="ECO:0000313" key="4">
    <source>
        <dbReference type="Proteomes" id="UP000217994"/>
    </source>
</evidence>
<dbReference type="Gene3D" id="3.30.9.10">
    <property type="entry name" value="D-Amino Acid Oxidase, subunit A, domain 2"/>
    <property type="match status" value="1"/>
</dbReference>
<protein>
    <recommendedName>
        <fullName evidence="2">FAD dependent oxidoreductase domain-containing protein</fullName>
    </recommendedName>
</protein>
<dbReference type="GO" id="GO:0005737">
    <property type="term" value="C:cytoplasm"/>
    <property type="evidence" value="ECO:0007669"/>
    <property type="project" value="TreeGrafter"/>
</dbReference>
<dbReference type="EMBL" id="MTZU01000040">
    <property type="protein sequence ID" value="PCE31646.1"/>
    <property type="molecule type" value="Genomic_DNA"/>
</dbReference>
<evidence type="ECO:0000259" key="2">
    <source>
        <dbReference type="Pfam" id="PF01266"/>
    </source>
</evidence>
<reference evidence="3 4" key="1">
    <citation type="submission" date="2017-01" db="EMBL/GenBank/DDBJ databases">
        <title>Whole-Genome Shotgun Sequencing of Two beta-Proteobacterial Species in Search of the Bulgecin Biosynthetic Cluster.</title>
        <authorList>
            <person name="Horsman M.E."/>
            <person name="Marous D.R."/>
            <person name="Li R."/>
            <person name="Oliver R.A."/>
            <person name="Byun B."/>
            <person name="Emrich S.J."/>
            <person name="Boggess B."/>
            <person name="Townsend C.A."/>
            <person name="Mobashery S."/>
        </authorList>
    </citation>
    <scope>NUCLEOTIDE SEQUENCE [LARGE SCALE GENOMIC DNA]</scope>
    <source>
        <strain evidence="3 4">ATCC 31433</strain>
    </source>
</reference>
<gene>
    <name evidence="3" type="ORF">BZL54_14235</name>
</gene>
<dbReference type="AlphaFoldDB" id="A0A2A4FGU8"/>
<feature type="domain" description="FAD dependent oxidoreductase" evidence="2">
    <location>
        <begin position="8"/>
        <end position="331"/>
    </location>
</feature>
<dbReference type="InterPro" id="IPR036188">
    <property type="entry name" value="FAD/NAD-bd_sf"/>
</dbReference>
<dbReference type="Pfam" id="PF01266">
    <property type="entry name" value="DAO"/>
    <property type="match status" value="1"/>
</dbReference>
<accession>A0A2A4FGU8</accession>
<name>A0A2A4FGU8_9BURK</name>
<dbReference type="InterPro" id="IPR006076">
    <property type="entry name" value="FAD-dep_OxRdtase"/>
</dbReference>
<dbReference type="GO" id="GO:0016491">
    <property type="term" value="F:oxidoreductase activity"/>
    <property type="evidence" value="ECO:0007669"/>
    <property type="project" value="UniProtKB-KW"/>
</dbReference>
<proteinExistence type="predicted"/>
<sequence>MTRAADEIVVVGAGIVGASIAYHLASRGARVTLVERHEPACGATGSAFGWINPTADGAPAVAAVRARAVAEYRRLERELGRPLVNWSGALTYGVDEGAAPHQDARVDWLDREQVGRLEPNLLDLPARARYARDEGTLEPAEATRVLVEHACAHGAVYRGNSDVRSLCVDGARIVGVRTETEELRADTVILAAGAQTAALAATAGIVLPLRASPAIRLRLAARRGLVRTLVSNAEMEVREAADGSLVAAEDYVDASGPNGPDAIAERALGTVRRALRGAGDAVLTEVAVGWRPMPEDGVPLIGRCPGVPGLYVAAMHSGVTLAAAVGRLVSEAVMQGATPDELVALAPRQAG</sequence>
<dbReference type="SUPFAM" id="SSF51905">
    <property type="entry name" value="FAD/NAD(P)-binding domain"/>
    <property type="match status" value="1"/>
</dbReference>
<dbReference type="Gene3D" id="3.50.50.60">
    <property type="entry name" value="FAD/NAD(P)-binding domain"/>
    <property type="match status" value="1"/>
</dbReference>
<comment type="caution">
    <text evidence="3">The sequence shown here is derived from an EMBL/GenBank/DDBJ whole genome shotgun (WGS) entry which is preliminary data.</text>
</comment>